<feature type="compositionally biased region" description="Basic and acidic residues" evidence="1">
    <location>
        <begin position="71"/>
        <end position="80"/>
    </location>
</feature>
<accession>G7EAM5</accession>
<feature type="compositionally biased region" description="Low complexity" evidence="1">
    <location>
        <begin position="261"/>
        <end position="277"/>
    </location>
</feature>
<evidence type="ECO:0000313" key="2">
    <source>
        <dbReference type="EMBL" id="GAA99885.1"/>
    </source>
</evidence>
<dbReference type="HOGENOM" id="CLU_565092_0_0_1"/>
<sequence>MSAGSSQAHNVMELAGDQPRWKAPWQEIRTDQEIYIEQLERRLASYKARGGKLPSTSGPQDGLDELDGAASDERAAYRTEEDTEGLRLLGNYYPDREQALLDARQPPETADESSDDDTHAMAEEDGDDQHQEQPSLSGKRHISFSSQVRISGGIKRPSRTRAAAKASRSSSMTGQPPKSSLQSIGMGHPGSILGRSSFSASSRMIASPLPSGLQPPPGATGPETLSRRSSLSASSAIVSRSSAGNSDISLPRSTSTRDLTSSPHSGSLAPSRSSSPCSSIYAPLRNASVFAPSPQRMRWLALSLASGVPSSLAQHASPYRRHLSGPEGDANYKKLLQEQHSRRGRRSSRLSTSVHPDGDAGQSRHGSWHHRLFRWRPWSASSEDDDGATKPLAPSTFGRSKRRGSSVGRSCSPLRSSYGALDGADGLSDVIPESESELSSSADDEVPRKTQADVVYGPAPSRYFTGRYWAHQANASTRLFKRAVCCCSLEDDDV</sequence>
<evidence type="ECO:0000313" key="3">
    <source>
        <dbReference type="Proteomes" id="UP000009131"/>
    </source>
</evidence>
<feature type="compositionally biased region" description="Polar residues" evidence="1">
    <location>
        <begin position="172"/>
        <end position="183"/>
    </location>
</feature>
<proteinExistence type="predicted"/>
<comment type="caution">
    <text evidence="2">The sequence shown here is derived from an EMBL/GenBank/DDBJ whole genome shotgun (WGS) entry which is preliminary data.</text>
</comment>
<organism evidence="2 3">
    <name type="scientific">Mixia osmundae (strain CBS 9802 / IAM 14324 / JCM 22182 / KY 12970)</name>
    <dbReference type="NCBI Taxonomy" id="764103"/>
    <lineage>
        <taxon>Eukaryota</taxon>
        <taxon>Fungi</taxon>
        <taxon>Dikarya</taxon>
        <taxon>Basidiomycota</taxon>
        <taxon>Pucciniomycotina</taxon>
        <taxon>Mixiomycetes</taxon>
        <taxon>Mixiales</taxon>
        <taxon>Mixiaceae</taxon>
        <taxon>Mixia</taxon>
    </lineage>
</organism>
<feature type="compositionally biased region" description="Low complexity" evidence="1">
    <location>
        <begin position="227"/>
        <end position="246"/>
    </location>
</feature>
<dbReference type="InParanoid" id="G7EAM5"/>
<dbReference type="Proteomes" id="UP000009131">
    <property type="component" value="Unassembled WGS sequence"/>
</dbReference>
<evidence type="ECO:0000256" key="1">
    <source>
        <dbReference type="SAM" id="MobiDB-lite"/>
    </source>
</evidence>
<name>G7EAM5_MIXOS</name>
<reference evidence="2 3" key="2">
    <citation type="journal article" date="2012" name="Open Biol.">
        <title>Characteristics of nucleosomes and linker DNA regions on the genome of the basidiomycete Mixia osmundae revealed by mono- and dinucleosome mapping.</title>
        <authorList>
            <person name="Nishida H."/>
            <person name="Kondo S."/>
            <person name="Matsumoto T."/>
            <person name="Suzuki Y."/>
            <person name="Yoshikawa H."/>
            <person name="Taylor T.D."/>
            <person name="Sugiyama J."/>
        </authorList>
    </citation>
    <scope>NUCLEOTIDE SEQUENCE [LARGE SCALE GENOMIC DNA]</scope>
    <source>
        <strain evidence="3">CBS 9802 / IAM 14324 / JCM 22182 / KY 12970</strain>
    </source>
</reference>
<feature type="region of interest" description="Disordered" evidence="1">
    <location>
        <begin position="380"/>
        <end position="451"/>
    </location>
</feature>
<feature type="compositionally biased region" description="Low complexity" evidence="1">
    <location>
        <begin position="190"/>
        <end position="212"/>
    </location>
</feature>
<keyword evidence="3" id="KW-1185">Reference proteome</keyword>
<feature type="compositionally biased region" description="Low complexity" evidence="1">
    <location>
        <begin position="160"/>
        <end position="171"/>
    </location>
</feature>
<dbReference type="AlphaFoldDB" id="G7EAM5"/>
<reference evidence="2 3" key="1">
    <citation type="journal article" date="2011" name="J. Gen. Appl. Microbiol.">
        <title>Draft genome sequencing of the enigmatic basidiomycete Mixia osmundae.</title>
        <authorList>
            <person name="Nishida H."/>
            <person name="Nagatsuka Y."/>
            <person name="Sugiyama J."/>
        </authorList>
    </citation>
    <scope>NUCLEOTIDE SEQUENCE [LARGE SCALE GENOMIC DNA]</scope>
    <source>
        <strain evidence="3">CBS 9802 / IAM 14324 / JCM 22182 / KY 12970</strain>
    </source>
</reference>
<dbReference type="EMBL" id="BABT02000241">
    <property type="protein sequence ID" value="GAA99885.1"/>
    <property type="molecule type" value="Genomic_DNA"/>
</dbReference>
<gene>
    <name evidence="2" type="primary">Mo06588</name>
    <name evidence="2" type="ORF">E5Q_06588</name>
</gene>
<feature type="region of interest" description="Disordered" evidence="1">
    <location>
        <begin position="49"/>
        <end position="277"/>
    </location>
</feature>
<feature type="compositionally biased region" description="Polar residues" evidence="1">
    <location>
        <begin position="247"/>
        <end position="260"/>
    </location>
</feature>
<feature type="region of interest" description="Disordered" evidence="1">
    <location>
        <begin position="338"/>
        <end position="368"/>
    </location>
</feature>
<protein>
    <submittedName>
        <fullName evidence="2">Uncharacterized protein</fullName>
    </submittedName>
</protein>